<comment type="caution">
    <text evidence="1">The sequence shown here is derived from an EMBL/GenBank/DDBJ whole genome shotgun (WGS) entry which is preliminary data.</text>
</comment>
<gene>
    <name evidence="1" type="ORF">KRX52_06210</name>
</gene>
<evidence type="ECO:0000313" key="2">
    <source>
        <dbReference type="Proteomes" id="UP000813068"/>
    </source>
</evidence>
<dbReference type="EMBL" id="JAHRGL010000015">
    <property type="protein sequence ID" value="MBV2132395.1"/>
    <property type="molecule type" value="Genomic_DNA"/>
</dbReference>
<dbReference type="RefSeq" id="WP_217680504.1">
    <property type="nucleotide sequence ID" value="NZ_JAHRGL010000015.1"/>
</dbReference>
<evidence type="ECO:0000313" key="1">
    <source>
        <dbReference type="EMBL" id="MBV2132395.1"/>
    </source>
</evidence>
<organism evidence="1 2">
    <name type="scientific">Geopseudomonas aromaticivorans</name>
    <dbReference type="NCBI Taxonomy" id="2849492"/>
    <lineage>
        <taxon>Bacteria</taxon>
        <taxon>Pseudomonadati</taxon>
        <taxon>Pseudomonadota</taxon>
        <taxon>Gammaproteobacteria</taxon>
        <taxon>Pseudomonadales</taxon>
        <taxon>Pseudomonadaceae</taxon>
        <taxon>Geopseudomonas</taxon>
    </lineage>
</organism>
<sequence>MTTTSDPARGEARGWCCEVCGAEGTGRQFGTLHAHWGEGSQHAGEQYRLRLCELCFFQTLAHLRREHDVQHLFDDEGMADPERFGRIEVTTVEEPAAAKRVGMLRDQLGPIPEDFDALGSDEIRQRFEGSEDTSED</sequence>
<dbReference type="Proteomes" id="UP000813068">
    <property type="component" value="Unassembled WGS sequence"/>
</dbReference>
<protein>
    <recommendedName>
        <fullName evidence="3">C2H2-type domain-containing protein</fullName>
    </recommendedName>
</protein>
<reference evidence="1 2" key="1">
    <citation type="submission" date="2021-06" db="EMBL/GenBank/DDBJ databases">
        <title>Differences between aerobic and microaerobic xylene degrading microbial communities.</title>
        <authorList>
            <person name="Banerjee S."/>
            <person name="Tancsics A."/>
        </authorList>
    </citation>
    <scope>NUCLEOTIDE SEQUENCE [LARGE SCALE GENOMIC DNA]</scope>
    <source>
        <strain evidence="1 2">MAP12</strain>
    </source>
</reference>
<name>A0ABS6MUC2_9GAMM</name>
<proteinExistence type="predicted"/>
<evidence type="ECO:0008006" key="3">
    <source>
        <dbReference type="Google" id="ProtNLM"/>
    </source>
</evidence>
<keyword evidence="2" id="KW-1185">Reference proteome</keyword>
<accession>A0ABS6MUC2</accession>